<dbReference type="Gene3D" id="1.10.10.60">
    <property type="entry name" value="Homeodomain-like"/>
    <property type="match status" value="1"/>
</dbReference>
<sequence length="199" mass="21815">MPRPREFDEAAVLDAAVLCFWNQGYEATSVRELADSMGITGASLYNAFGDKRSLYGKALAHYVSLSVDDRVRRFEGTLSPLQSIKAFFDEIIHRSLTDKDRKGCMLVNSALEMAPHDPEFQQVVAGVLVKLEAYFGRCVAAGQQTGEITSAQPAEDFARLLLAVLLGIRVLARSRPEPALLEGLLRPVLALLDSRTFAG</sequence>
<keyword evidence="8" id="KW-1185">Reference proteome</keyword>
<dbReference type="PANTHER" id="PTHR47506">
    <property type="entry name" value="TRANSCRIPTIONAL REGULATORY PROTEIN"/>
    <property type="match status" value="1"/>
</dbReference>
<dbReference type="PANTHER" id="PTHR47506:SF1">
    <property type="entry name" value="HTH-TYPE TRANSCRIPTIONAL REGULATOR YJDC"/>
    <property type="match status" value="1"/>
</dbReference>
<evidence type="ECO:0000313" key="8">
    <source>
        <dbReference type="Proteomes" id="UP001620514"/>
    </source>
</evidence>
<dbReference type="Pfam" id="PF16925">
    <property type="entry name" value="TetR_C_13"/>
    <property type="match status" value="1"/>
</dbReference>
<keyword evidence="1" id="KW-0678">Repressor</keyword>
<accession>A0ABW8MV64</accession>
<keyword evidence="3 5" id="KW-0238">DNA-binding</keyword>
<evidence type="ECO:0000256" key="1">
    <source>
        <dbReference type="ARBA" id="ARBA00022491"/>
    </source>
</evidence>
<gene>
    <name evidence="7" type="ORF">ABH943_006338</name>
</gene>
<dbReference type="InterPro" id="IPR036271">
    <property type="entry name" value="Tet_transcr_reg_TetR-rel_C_sf"/>
</dbReference>
<dbReference type="SUPFAM" id="SSF46689">
    <property type="entry name" value="Homeodomain-like"/>
    <property type="match status" value="1"/>
</dbReference>
<dbReference type="SUPFAM" id="SSF48498">
    <property type="entry name" value="Tetracyclin repressor-like, C-terminal domain"/>
    <property type="match status" value="1"/>
</dbReference>
<evidence type="ECO:0000259" key="6">
    <source>
        <dbReference type="PROSITE" id="PS50977"/>
    </source>
</evidence>
<feature type="domain" description="HTH tetR-type" evidence="6">
    <location>
        <begin position="6"/>
        <end position="66"/>
    </location>
</feature>
<dbReference type="InterPro" id="IPR001647">
    <property type="entry name" value="HTH_TetR"/>
</dbReference>
<evidence type="ECO:0000256" key="4">
    <source>
        <dbReference type="ARBA" id="ARBA00023163"/>
    </source>
</evidence>
<reference evidence="7 8" key="1">
    <citation type="submission" date="2024-11" db="EMBL/GenBank/DDBJ databases">
        <title>Using genomics to understand microbial adaptation to soil warming.</title>
        <authorList>
            <person name="Deangelis K.M. PhD."/>
        </authorList>
    </citation>
    <scope>NUCLEOTIDE SEQUENCE [LARGE SCALE GENOMIC DNA]</scope>
    <source>
        <strain evidence="7 8">GAS97</strain>
    </source>
</reference>
<evidence type="ECO:0000256" key="2">
    <source>
        <dbReference type="ARBA" id="ARBA00023015"/>
    </source>
</evidence>
<dbReference type="InterPro" id="IPR023772">
    <property type="entry name" value="DNA-bd_HTH_TetR-type_CS"/>
</dbReference>
<comment type="caution">
    <text evidence="7">The sequence shown here is derived from an EMBL/GenBank/DDBJ whole genome shotgun (WGS) entry which is preliminary data.</text>
</comment>
<feature type="DNA-binding region" description="H-T-H motif" evidence="5">
    <location>
        <begin position="29"/>
        <end position="48"/>
    </location>
</feature>
<keyword evidence="4" id="KW-0804">Transcription</keyword>
<dbReference type="Pfam" id="PF00440">
    <property type="entry name" value="TetR_N"/>
    <property type="match status" value="1"/>
</dbReference>
<dbReference type="RefSeq" id="WP_404611224.1">
    <property type="nucleotide sequence ID" value="NZ_JBIYDN010000025.1"/>
</dbReference>
<name>A0ABW8MV64_9BURK</name>
<dbReference type="PROSITE" id="PS50977">
    <property type="entry name" value="HTH_TETR_2"/>
    <property type="match status" value="1"/>
</dbReference>
<evidence type="ECO:0000256" key="3">
    <source>
        <dbReference type="ARBA" id="ARBA00023125"/>
    </source>
</evidence>
<organism evidence="7 8">
    <name type="scientific">Caballeronia udeis</name>
    <dbReference type="NCBI Taxonomy" id="1232866"/>
    <lineage>
        <taxon>Bacteria</taxon>
        <taxon>Pseudomonadati</taxon>
        <taxon>Pseudomonadota</taxon>
        <taxon>Betaproteobacteria</taxon>
        <taxon>Burkholderiales</taxon>
        <taxon>Burkholderiaceae</taxon>
        <taxon>Caballeronia</taxon>
    </lineage>
</organism>
<dbReference type="Proteomes" id="UP001620514">
    <property type="component" value="Unassembled WGS sequence"/>
</dbReference>
<dbReference type="PROSITE" id="PS01081">
    <property type="entry name" value="HTH_TETR_1"/>
    <property type="match status" value="1"/>
</dbReference>
<protein>
    <submittedName>
        <fullName evidence="7">TetR/AcrR family transcriptional repressor of nem operon</fullName>
    </submittedName>
</protein>
<proteinExistence type="predicted"/>
<dbReference type="InterPro" id="IPR009057">
    <property type="entry name" value="Homeodomain-like_sf"/>
</dbReference>
<keyword evidence="2" id="KW-0805">Transcription regulation</keyword>
<dbReference type="EMBL" id="JBIYDN010000025">
    <property type="protein sequence ID" value="MFK4446306.1"/>
    <property type="molecule type" value="Genomic_DNA"/>
</dbReference>
<evidence type="ECO:0000256" key="5">
    <source>
        <dbReference type="PROSITE-ProRule" id="PRU00335"/>
    </source>
</evidence>
<evidence type="ECO:0000313" key="7">
    <source>
        <dbReference type="EMBL" id="MFK4446306.1"/>
    </source>
</evidence>
<dbReference type="Gene3D" id="1.10.357.10">
    <property type="entry name" value="Tetracycline Repressor, domain 2"/>
    <property type="match status" value="1"/>
</dbReference>
<dbReference type="InterPro" id="IPR011075">
    <property type="entry name" value="TetR_C"/>
</dbReference>